<dbReference type="OrthoDB" id="9811176at2"/>
<dbReference type="SUPFAM" id="SSF52540">
    <property type="entry name" value="P-loop containing nucleoside triphosphate hydrolases"/>
    <property type="match status" value="1"/>
</dbReference>
<evidence type="ECO:0000313" key="1">
    <source>
        <dbReference type="EMBL" id="SDL95130.1"/>
    </source>
</evidence>
<keyword evidence="2" id="KW-1185">Reference proteome</keyword>
<dbReference type="RefSeq" id="WP_091565707.1">
    <property type="nucleotide sequence ID" value="NZ_FNHP01000001.1"/>
</dbReference>
<gene>
    <name evidence="1" type="ORF">SAMN05428957_101261</name>
</gene>
<accession>A0A1G9P8P7</accession>
<reference evidence="2" key="1">
    <citation type="submission" date="2016-10" db="EMBL/GenBank/DDBJ databases">
        <authorList>
            <person name="Varghese N."/>
            <person name="Submissions S."/>
        </authorList>
    </citation>
    <scope>NUCLEOTIDE SEQUENCE [LARGE SCALE GENOMIC DNA]</scope>
    <source>
        <strain evidence="2">EPL6</strain>
    </source>
</reference>
<name>A0A1G9P8P7_9BURK</name>
<sequence>MPAFSPSIPELPGLWRGQDWLGAPQPVVPSGHAALDAVLPAGGWPLGALCELLLAPAARSEWALVLPALAARLGQAGGYAVLVAPPLEPFAPALQAAGLPPERLCWVRPAAGRPGDAALAAAWACEQALRCRDVRAVLAWLPQATAPVLRRLQLAAVQHRQLLWVVRPVQARLAASPAPLRLWLQAAQQALQVQVLKRRGPPVERPVALPAGPALLRQVLAAQAQRRRQMQRQLLPQAGPGADVAPGVPMSEDFHGNAALAGMAAAAL</sequence>
<protein>
    <submittedName>
        <fullName evidence="1">Protein ImuA</fullName>
    </submittedName>
</protein>
<dbReference type="Gene3D" id="3.40.50.300">
    <property type="entry name" value="P-loop containing nucleotide triphosphate hydrolases"/>
    <property type="match status" value="1"/>
</dbReference>
<proteinExistence type="predicted"/>
<dbReference type="NCBIfam" id="NF033429">
    <property type="entry name" value="ImuA_translesion"/>
    <property type="match status" value="1"/>
</dbReference>
<dbReference type="Proteomes" id="UP000198552">
    <property type="component" value="Unassembled WGS sequence"/>
</dbReference>
<dbReference type="EMBL" id="FNHP01000001">
    <property type="protein sequence ID" value="SDL95130.1"/>
    <property type="molecule type" value="Genomic_DNA"/>
</dbReference>
<dbReference type="InterPro" id="IPR027417">
    <property type="entry name" value="P-loop_NTPase"/>
</dbReference>
<dbReference type="AlphaFoldDB" id="A0A1G9P8P7"/>
<evidence type="ECO:0000313" key="2">
    <source>
        <dbReference type="Proteomes" id="UP000198552"/>
    </source>
</evidence>
<organism evidence="1 2">
    <name type="scientific">Oryzisolibacter propanilivorax</name>
    <dbReference type="NCBI Taxonomy" id="1527607"/>
    <lineage>
        <taxon>Bacteria</taxon>
        <taxon>Pseudomonadati</taxon>
        <taxon>Pseudomonadota</taxon>
        <taxon>Betaproteobacteria</taxon>
        <taxon>Burkholderiales</taxon>
        <taxon>Comamonadaceae</taxon>
        <taxon>Oryzisolibacter</taxon>
    </lineage>
</organism>
<dbReference type="STRING" id="1527607.SAMN05428957_101261"/>
<dbReference type="InterPro" id="IPR047610">
    <property type="entry name" value="ImuA_translesion"/>
</dbReference>